<dbReference type="PRINTS" id="PR00114">
    <property type="entry name" value="STPHPHTASE"/>
</dbReference>
<dbReference type="Gene3D" id="3.60.21.10">
    <property type="match status" value="1"/>
</dbReference>
<sequence>MEVNLDYKRPLYIIGDVHGCYKTLCALVKKFPEKENSQIVFVGDLIDRGMESCAVVDFVMEGKYPCVLGNHEELMLEYYSSVTMDRDGVWMENGGRETIQSYANYGKVQRLKEHLEFFKTLPFCLEFAHKDELGRNLFISHGFGLPFYSKSEVSHKICWSRLKHYTFCGAKYEEEKTPVFNVFGHDVQKDGVLFTKNYAAIDTGCVYYKRLSNATLSALEWPSKCVISQKYCG</sequence>
<dbReference type="Pfam" id="PF00149">
    <property type="entry name" value="Metallophos"/>
    <property type="match status" value="1"/>
</dbReference>
<evidence type="ECO:0000313" key="2">
    <source>
        <dbReference type="EMBL" id="MBX7490306.1"/>
    </source>
</evidence>
<dbReference type="CDD" id="cd00144">
    <property type="entry name" value="MPP_PPP_family"/>
    <property type="match status" value="1"/>
</dbReference>
<dbReference type="InterPro" id="IPR006186">
    <property type="entry name" value="Ser/Thr-sp_prot-phosphatase"/>
</dbReference>
<feature type="domain" description="Calcineurin-like phosphoesterase" evidence="1">
    <location>
        <begin position="10"/>
        <end position="189"/>
    </location>
</feature>
<proteinExistence type="predicted"/>
<dbReference type="PANTHER" id="PTHR42850:SF4">
    <property type="entry name" value="ZINC-DEPENDENT ENDOPOLYPHOSPHATASE"/>
    <property type="match status" value="1"/>
</dbReference>
<name>A0ABS7JLP0_9HELI</name>
<evidence type="ECO:0000313" key="3">
    <source>
        <dbReference type="Proteomes" id="UP000700059"/>
    </source>
</evidence>
<reference evidence="2 3" key="1">
    <citation type="submission" date="2021-08" db="EMBL/GenBank/DDBJ databases">
        <title>Helicobacter spp. isolated from feces of Anatolian Ground Squirrel (Spermophilus xanthoprymnus) in Turkey.</title>
        <authorList>
            <person name="Aydin F."/>
            <person name="Abay S."/>
            <person name="Kayman T."/>
            <person name="Karakaya E."/>
            <person name="Saticioglu I.B."/>
        </authorList>
    </citation>
    <scope>NUCLEOTIDE SEQUENCE [LARGE SCALE GENOMIC DNA]</scope>
    <source>
        <strain evidence="2 3">Faydin-H70</strain>
    </source>
</reference>
<comment type="caution">
    <text evidence="2">The sequence shown here is derived from an EMBL/GenBank/DDBJ whole genome shotgun (WGS) entry which is preliminary data.</text>
</comment>
<organism evidence="2 3">
    <name type="scientific">Helicobacter turcicus</name>
    <dbReference type="NCBI Taxonomy" id="2867412"/>
    <lineage>
        <taxon>Bacteria</taxon>
        <taxon>Pseudomonadati</taxon>
        <taxon>Campylobacterota</taxon>
        <taxon>Epsilonproteobacteria</taxon>
        <taxon>Campylobacterales</taxon>
        <taxon>Helicobacteraceae</taxon>
        <taxon>Helicobacter</taxon>
    </lineage>
</organism>
<dbReference type="InterPro" id="IPR004843">
    <property type="entry name" value="Calcineurin-like_PHP"/>
</dbReference>
<dbReference type="PANTHER" id="PTHR42850">
    <property type="entry name" value="METALLOPHOSPHOESTERASE"/>
    <property type="match status" value="1"/>
</dbReference>
<protein>
    <submittedName>
        <fullName evidence="2">Serine/threonine protein phosphatase</fullName>
    </submittedName>
</protein>
<dbReference type="Proteomes" id="UP000700059">
    <property type="component" value="Unassembled WGS sequence"/>
</dbReference>
<gene>
    <name evidence="2" type="ORF">K4G57_02280</name>
</gene>
<evidence type="ECO:0000259" key="1">
    <source>
        <dbReference type="Pfam" id="PF00149"/>
    </source>
</evidence>
<dbReference type="RefSeq" id="WP_221531521.1">
    <property type="nucleotide sequence ID" value="NZ_JAIGYP010000002.1"/>
</dbReference>
<keyword evidence="3" id="KW-1185">Reference proteome</keyword>
<dbReference type="EMBL" id="JAIGYQ010000002">
    <property type="protein sequence ID" value="MBX7490306.1"/>
    <property type="molecule type" value="Genomic_DNA"/>
</dbReference>
<accession>A0ABS7JLP0</accession>
<dbReference type="InterPro" id="IPR050126">
    <property type="entry name" value="Ap4A_hydrolase"/>
</dbReference>
<dbReference type="InterPro" id="IPR029052">
    <property type="entry name" value="Metallo-depent_PP-like"/>
</dbReference>
<dbReference type="SUPFAM" id="SSF56300">
    <property type="entry name" value="Metallo-dependent phosphatases"/>
    <property type="match status" value="1"/>
</dbReference>